<evidence type="ECO:0000256" key="1">
    <source>
        <dbReference type="SAM" id="Phobius"/>
    </source>
</evidence>
<dbReference type="InterPro" id="IPR011044">
    <property type="entry name" value="Quino_amine_DH_bsu"/>
</dbReference>
<accession>A0A1H5E4L3</accession>
<sequence>MSSPVRTRHPRRLAQGVRRNWAVLAAVMAAVVLLAISGCAVIPTHGSVGKSDPLTPRNNEVNVGFQQFAPVAGSSPENIIRGFIDSGTGLSDDFQYARQYLTPGLAQSWAPDKRTLVYKDTFSVVPGREKDTFVLKFSVVSSVDATGVLTPAKDSATESVAVKMVQVDGEWRISETPDGVILTEATFQTLFSPFSLYFYDPTFTYGVPDVRWLAGRSSRTATAIVKAMLAGPAPYLQGAVVSAFPNGIALERDSVPVNEGGVAKVGLTAQALLETSVKQRRQMQAQLLVTLQKSLNTVTEVQFLADDREVDMGGPADSIPPITIDNTVPSTQVALAKNELVTFDGSKISAIAGMPSVADLLPSVPAISYSGNVFAFRSGAGNQIYSVRPEQVPVLAISGVGLTPPSFAPNGWLWSAAGDGSGMIIAVNPDDGGAMGKPVVMSVPWLVGQEVTSLRISRDGSRALVVSHANGVTLVSVTGILKTADTPKELTVPLSLSHSGSPVLGLWVGESSVAVTATSATENVSIEILDLALEPVGLEALPGIEWISASTGLRNVHAQTATQYYSNTSSSWEVVAKDLRQASFAG</sequence>
<reference evidence="3 4" key="1">
    <citation type="submission" date="2016-10" db="EMBL/GenBank/DDBJ databases">
        <authorList>
            <person name="de Groot N.N."/>
        </authorList>
    </citation>
    <scope>NUCLEOTIDE SEQUENCE [LARGE SCALE GENOMIC DNA]</scope>
    <source>
        <strain evidence="3 4">DSM 22274</strain>
    </source>
</reference>
<dbReference type="AlphaFoldDB" id="A0A1H5E4L3"/>
<dbReference type="InterPro" id="IPR018910">
    <property type="entry name" value="LpqB_C"/>
</dbReference>
<evidence type="ECO:0000259" key="2">
    <source>
        <dbReference type="SMART" id="SM00909"/>
    </source>
</evidence>
<dbReference type="SUPFAM" id="SSF50969">
    <property type="entry name" value="YVTN repeat-like/Quinoprotein amine dehydrogenase"/>
    <property type="match status" value="1"/>
</dbReference>
<dbReference type="Proteomes" id="UP000182725">
    <property type="component" value="Unassembled WGS sequence"/>
</dbReference>
<name>A0A1H5E4L3_9MICC</name>
<dbReference type="InterPro" id="IPR019606">
    <property type="entry name" value="GerMN"/>
</dbReference>
<gene>
    <name evidence="3" type="ORF">SAMN04489740_0146</name>
</gene>
<proteinExistence type="predicted"/>
<protein>
    <submittedName>
        <fullName evidence="3">Sporulation and spore germination</fullName>
    </submittedName>
</protein>
<evidence type="ECO:0000313" key="4">
    <source>
        <dbReference type="Proteomes" id="UP000182725"/>
    </source>
</evidence>
<dbReference type="InterPro" id="IPR059026">
    <property type="entry name" value="LpqB_N"/>
</dbReference>
<dbReference type="Pfam" id="PF10646">
    <property type="entry name" value="Germane"/>
    <property type="match status" value="1"/>
</dbReference>
<dbReference type="Pfam" id="PF25976">
    <property type="entry name" value="LpqB_N"/>
    <property type="match status" value="1"/>
</dbReference>
<evidence type="ECO:0000313" key="3">
    <source>
        <dbReference type="EMBL" id="SED85993.1"/>
    </source>
</evidence>
<feature type="transmembrane region" description="Helical" evidence="1">
    <location>
        <begin position="21"/>
        <end position="43"/>
    </location>
</feature>
<dbReference type="Pfam" id="PF10647">
    <property type="entry name" value="Gmad1"/>
    <property type="match status" value="1"/>
</dbReference>
<feature type="domain" description="GerMN" evidence="2">
    <location>
        <begin position="221"/>
        <end position="314"/>
    </location>
</feature>
<keyword evidence="1" id="KW-0472">Membrane</keyword>
<dbReference type="EMBL" id="FNTV01000001">
    <property type="protein sequence ID" value="SED85993.1"/>
    <property type="molecule type" value="Genomic_DNA"/>
</dbReference>
<dbReference type="RefSeq" id="WP_139244164.1">
    <property type="nucleotide sequence ID" value="NZ_FNTV01000001.1"/>
</dbReference>
<organism evidence="3 4">
    <name type="scientific">Arthrobacter alpinus</name>
    <dbReference type="NCBI Taxonomy" id="656366"/>
    <lineage>
        <taxon>Bacteria</taxon>
        <taxon>Bacillati</taxon>
        <taxon>Actinomycetota</taxon>
        <taxon>Actinomycetes</taxon>
        <taxon>Micrococcales</taxon>
        <taxon>Micrococcaceae</taxon>
        <taxon>Arthrobacter</taxon>
    </lineage>
</organism>
<keyword evidence="1" id="KW-1133">Transmembrane helix</keyword>
<dbReference type="SMART" id="SM00909">
    <property type="entry name" value="Germane"/>
    <property type="match status" value="1"/>
</dbReference>
<keyword evidence="1" id="KW-0812">Transmembrane</keyword>